<protein>
    <submittedName>
        <fullName evidence="3">Uncharacterized protein</fullName>
    </submittedName>
</protein>
<evidence type="ECO:0000313" key="2">
    <source>
        <dbReference type="EMBL" id="CAD8049264.1"/>
    </source>
</evidence>
<evidence type="ECO:0000313" key="4">
    <source>
        <dbReference type="Proteomes" id="UP000692954"/>
    </source>
</evidence>
<evidence type="ECO:0000313" key="3">
    <source>
        <dbReference type="EMBL" id="CAD8049268.1"/>
    </source>
</evidence>
<evidence type="ECO:0000256" key="1">
    <source>
        <dbReference type="SAM" id="MobiDB-lite"/>
    </source>
</evidence>
<keyword evidence="4" id="KW-1185">Reference proteome</keyword>
<comment type="caution">
    <text evidence="3">The sequence shown here is derived from an EMBL/GenBank/DDBJ whole genome shotgun (WGS) entry which is preliminary data.</text>
</comment>
<reference evidence="3" key="1">
    <citation type="submission" date="2021-01" db="EMBL/GenBank/DDBJ databases">
        <authorList>
            <consortium name="Genoscope - CEA"/>
            <person name="William W."/>
        </authorList>
    </citation>
    <scope>NUCLEOTIDE SEQUENCE</scope>
</reference>
<feature type="compositionally biased region" description="Polar residues" evidence="1">
    <location>
        <begin position="73"/>
        <end position="94"/>
    </location>
</feature>
<dbReference type="AlphaFoldDB" id="A0A8S1K1C8"/>
<organism evidence="3 4">
    <name type="scientific">Paramecium sonneborni</name>
    <dbReference type="NCBI Taxonomy" id="65129"/>
    <lineage>
        <taxon>Eukaryota</taxon>
        <taxon>Sar</taxon>
        <taxon>Alveolata</taxon>
        <taxon>Ciliophora</taxon>
        <taxon>Intramacronucleata</taxon>
        <taxon>Oligohymenophorea</taxon>
        <taxon>Peniculida</taxon>
        <taxon>Parameciidae</taxon>
        <taxon>Paramecium</taxon>
    </lineage>
</organism>
<dbReference type="Proteomes" id="UP000692954">
    <property type="component" value="Unassembled WGS sequence"/>
</dbReference>
<feature type="region of interest" description="Disordered" evidence="1">
    <location>
        <begin position="70"/>
        <end position="94"/>
    </location>
</feature>
<dbReference type="EMBL" id="CAJJDN010000004">
    <property type="protein sequence ID" value="CAD8049268.1"/>
    <property type="molecule type" value="Genomic_DNA"/>
</dbReference>
<dbReference type="EMBL" id="CAJJDN010000004">
    <property type="protein sequence ID" value="CAD8049264.1"/>
    <property type="molecule type" value="Genomic_DNA"/>
</dbReference>
<dbReference type="OrthoDB" id="292369at2759"/>
<gene>
    <name evidence="2" type="ORF">PSON_ATCC_30995.1.T0040004</name>
    <name evidence="3" type="ORF">PSON_ATCC_30995.1.T0040006</name>
</gene>
<sequence length="94" mass="11445">MSNDAAFTLNQRINQMKSLRKLTYDGIKPIMSQFHDDSREIYKPHQRKHNFDFLKKYEKSVNFQFRQERRSSIRTSAHQSNIHFRLQPRTSKQM</sequence>
<name>A0A8S1K1C8_9CILI</name>
<accession>A0A8S1K1C8</accession>
<proteinExistence type="predicted"/>